<feature type="compositionally biased region" description="Low complexity" evidence="5">
    <location>
        <begin position="161"/>
        <end position="182"/>
    </location>
</feature>
<feature type="region of interest" description="Disordered" evidence="5">
    <location>
        <begin position="462"/>
        <end position="481"/>
    </location>
</feature>
<dbReference type="UniPathway" id="UPA00143"/>
<dbReference type="OrthoDB" id="1080584at2759"/>
<dbReference type="SUPFAM" id="SSF54695">
    <property type="entry name" value="POZ domain"/>
    <property type="match status" value="1"/>
</dbReference>
<dbReference type="Pfam" id="PF03000">
    <property type="entry name" value="NPH3"/>
    <property type="match status" value="1"/>
</dbReference>
<name>A0A3S3P0J7_9MAGN</name>
<evidence type="ECO:0000256" key="4">
    <source>
        <dbReference type="SAM" id="Coils"/>
    </source>
</evidence>
<dbReference type="PROSITE" id="PS50097">
    <property type="entry name" value="BTB"/>
    <property type="match status" value="1"/>
</dbReference>
<feature type="domain" description="NPH3" evidence="7">
    <location>
        <begin position="196"/>
        <end position="450"/>
    </location>
</feature>
<comment type="caution">
    <text evidence="8">The sequence shown here is derived from an EMBL/GenBank/DDBJ whole genome shotgun (WGS) entry which is preliminary data.</text>
</comment>
<dbReference type="PROSITE" id="PS51649">
    <property type="entry name" value="NPH3"/>
    <property type="match status" value="1"/>
</dbReference>
<accession>A0A3S3P0J7</accession>
<dbReference type="GO" id="GO:0016567">
    <property type="term" value="P:protein ubiquitination"/>
    <property type="evidence" value="ECO:0007669"/>
    <property type="project" value="UniProtKB-UniPathway"/>
</dbReference>
<evidence type="ECO:0000256" key="5">
    <source>
        <dbReference type="SAM" id="MobiDB-lite"/>
    </source>
</evidence>
<keyword evidence="2" id="KW-0833">Ubl conjugation pathway</keyword>
<dbReference type="AlphaFoldDB" id="A0A3S3P0J7"/>
<protein>
    <submittedName>
        <fullName evidence="8">BTB/POZ domain-containing-like protein</fullName>
    </submittedName>
</protein>
<dbReference type="InterPro" id="IPR043454">
    <property type="entry name" value="NPH3/RPT2-like"/>
</dbReference>
<evidence type="ECO:0000259" key="7">
    <source>
        <dbReference type="PROSITE" id="PS51649"/>
    </source>
</evidence>
<evidence type="ECO:0000256" key="2">
    <source>
        <dbReference type="ARBA" id="ARBA00022786"/>
    </source>
</evidence>
<dbReference type="Proteomes" id="UP000283530">
    <property type="component" value="Unassembled WGS sequence"/>
</dbReference>
<feature type="coiled-coil region" evidence="4">
    <location>
        <begin position="483"/>
        <end position="510"/>
    </location>
</feature>
<evidence type="ECO:0000259" key="6">
    <source>
        <dbReference type="PROSITE" id="PS50097"/>
    </source>
</evidence>
<evidence type="ECO:0000313" key="8">
    <source>
        <dbReference type="EMBL" id="RWR90464.1"/>
    </source>
</evidence>
<dbReference type="Gene3D" id="3.30.710.10">
    <property type="entry name" value="Potassium Channel Kv1.1, Chain A"/>
    <property type="match status" value="1"/>
</dbReference>
<dbReference type="SMART" id="SM00225">
    <property type="entry name" value="BTB"/>
    <property type="match status" value="1"/>
</dbReference>
<reference evidence="8 9" key="1">
    <citation type="journal article" date="2019" name="Nat. Plants">
        <title>Stout camphor tree genome fills gaps in understanding of flowering plant genome evolution.</title>
        <authorList>
            <person name="Chaw S.M."/>
            <person name="Liu Y.C."/>
            <person name="Wu Y.W."/>
            <person name="Wang H.Y."/>
            <person name="Lin C.I."/>
            <person name="Wu C.S."/>
            <person name="Ke H.M."/>
            <person name="Chang L.Y."/>
            <person name="Hsu C.Y."/>
            <person name="Yang H.T."/>
            <person name="Sudianto E."/>
            <person name="Hsu M.H."/>
            <person name="Wu K.P."/>
            <person name="Wang L.N."/>
            <person name="Leebens-Mack J.H."/>
            <person name="Tsai I.J."/>
        </authorList>
    </citation>
    <scope>NUCLEOTIDE SEQUENCE [LARGE SCALE GENOMIC DNA]</scope>
    <source>
        <strain evidence="9">cv. Chaw 1501</strain>
        <tissue evidence="8">Young leaves</tissue>
    </source>
</reference>
<proteinExistence type="inferred from homology"/>
<dbReference type="Pfam" id="PF00651">
    <property type="entry name" value="BTB"/>
    <property type="match status" value="1"/>
</dbReference>
<dbReference type="STRING" id="337451.A0A3S3P0J7"/>
<organism evidence="8 9">
    <name type="scientific">Cinnamomum micranthum f. kanehirae</name>
    <dbReference type="NCBI Taxonomy" id="337451"/>
    <lineage>
        <taxon>Eukaryota</taxon>
        <taxon>Viridiplantae</taxon>
        <taxon>Streptophyta</taxon>
        <taxon>Embryophyta</taxon>
        <taxon>Tracheophyta</taxon>
        <taxon>Spermatophyta</taxon>
        <taxon>Magnoliopsida</taxon>
        <taxon>Magnoliidae</taxon>
        <taxon>Laurales</taxon>
        <taxon>Lauraceae</taxon>
        <taxon>Cinnamomum</taxon>
    </lineage>
</organism>
<feature type="region of interest" description="Disordered" evidence="5">
    <location>
        <begin position="161"/>
        <end position="188"/>
    </location>
</feature>
<evidence type="ECO:0000313" key="9">
    <source>
        <dbReference type="Proteomes" id="UP000283530"/>
    </source>
</evidence>
<comment type="pathway">
    <text evidence="1">Protein modification; protein ubiquitination.</text>
</comment>
<evidence type="ECO:0000256" key="3">
    <source>
        <dbReference type="PROSITE-ProRule" id="PRU00982"/>
    </source>
</evidence>
<dbReference type="InterPro" id="IPR000210">
    <property type="entry name" value="BTB/POZ_dom"/>
</dbReference>
<dbReference type="EMBL" id="QPKB01000008">
    <property type="protein sequence ID" value="RWR90464.1"/>
    <property type="molecule type" value="Genomic_DNA"/>
</dbReference>
<feature type="domain" description="BTB" evidence="6">
    <location>
        <begin position="5"/>
        <end position="70"/>
    </location>
</feature>
<dbReference type="InterPro" id="IPR027356">
    <property type="entry name" value="NPH3_dom"/>
</dbReference>
<keyword evidence="9" id="KW-1185">Reference proteome</keyword>
<sequence length="533" mass="59622">MKELCDLKVHIDGQHTFSLNQTIISKFSGRLRKMIKEEKKKTQIIDSGIEINGFPGGPSGFELVLRFCYSKGRIPIHPSTISVLHCAAIFLEMTEELSRCNLLHQTETLLEGIFYWNWNDILTALKDCESFFSCAETSGLLHKLISSLLAKITANADLGLSNSSSSSSSSPETGSGFRSSSSAKTPESIKPCSRRAWWFDDLTNLSPKIIERVIKTMGAYGTDNSSLLLTKFLIHYLKTALQKPGVNESKSEYSGLADTAVNGVVLMGKAAFSCRGMFWVLRVVSRVGPSKECRHQLERLIGGVLDQATLDDLLISGHDGGVYDVNLVLRLLRYFVSEEDGMSLQKMKTVGRLIDKYMREISPDQTMKVSKFLAVAESLPDAARDCYDGIYKAIDIYLESHPTLSQEERTRLCRCLNYEKLTLEACKDLAKSPRIPPRIAMQALMAQKSKLHGNGIITCDPTMPNNTYKETESETSSDISEEKEKMKMNLQRMQCRVIELEKVCKEMKGQMSKIVKSKLINSPGYNRALPKLC</sequence>
<keyword evidence="4" id="KW-0175">Coiled coil</keyword>
<evidence type="ECO:0000256" key="1">
    <source>
        <dbReference type="ARBA" id="ARBA00004906"/>
    </source>
</evidence>
<comment type="similarity">
    <text evidence="3">Belongs to the NPH3 family.</text>
</comment>
<dbReference type="PANTHER" id="PTHR32370">
    <property type="entry name" value="OS12G0117600 PROTEIN"/>
    <property type="match status" value="1"/>
</dbReference>
<dbReference type="InterPro" id="IPR011333">
    <property type="entry name" value="SKP1/BTB/POZ_sf"/>
</dbReference>
<gene>
    <name evidence="8" type="ORF">CKAN_01956000</name>
</gene>